<dbReference type="InterPro" id="IPR017871">
    <property type="entry name" value="ABC_transporter-like_CS"/>
</dbReference>
<keyword evidence="4" id="KW-0547">Nucleotide-binding</keyword>
<dbReference type="Pfam" id="PF00005">
    <property type="entry name" value="ABC_tran"/>
    <property type="match status" value="1"/>
</dbReference>
<comment type="function">
    <text evidence="9">Part of an ABC transporter complex. Transmembrane domains (TMD) form a pore in the inner membrane and the ATP-binding domain (NBD) is responsible for energy generation.</text>
</comment>
<dbReference type="PROSITE" id="PS50893">
    <property type="entry name" value="ABC_TRANSPORTER_2"/>
    <property type="match status" value="1"/>
</dbReference>
<reference evidence="11 12" key="1">
    <citation type="submission" date="2020-09" db="EMBL/GenBank/DDBJ databases">
        <title>An Earliest Endosymbiont, Wolbachia massiliensis sp. nov., Strain PL13 From the Bed Bug (Cimex hemipterius), Type strain of a New supergroup T.</title>
        <authorList>
            <person name="Laidoudi Y."/>
            <person name="Levasseur A."/>
            <person name="Medkour H."/>
            <person name="Maaloum M."/>
            <person name="BenKhedher M."/>
            <person name="Sambou M."/>
            <person name="Bassene H."/>
            <person name="Davoust B."/>
            <person name="Fenollar F."/>
            <person name="Raoult D."/>
            <person name="Mediannikov O."/>
        </authorList>
    </citation>
    <scope>NUCLEOTIDE SEQUENCE [LARGE SCALE GENOMIC DNA]</scope>
    <source>
        <strain evidence="11 12">PL13</strain>
    </source>
</reference>
<dbReference type="InterPro" id="IPR003439">
    <property type="entry name" value="ABC_transporter-like_ATP-bd"/>
</dbReference>
<name>A0A7L7YRI8_9RICK</name>
<dbReference type="Gene3D" id="3.40.50.300">
    <property type="entry name" value="P-loop containing nucleotide triphosphate hydrolases"/>
    <property type="match status" value="1"/>
</dbReference>
<dbReference type="GO" id="GO:0016020">
    <property type="term" value="C:membrane"/>
    <property type="evidence" value="ECO:0007669"/>
    <property type="project" value="InterPro"/>
</dbReference>
<evidence type="ECO:0000256" key="8">
    <source>
        <dbReference type="ARBA" id="ARBA00023136"/>
    </source>
</evidence>
<protein>
    <submittedName>
        <fullName evidence="11">ABC transporter ATP-binding protein</fullName>
    </submittedName>
</protein>
<gene>
    <name evidence="11" type="ORF">ID128_00235</name>
</gene>
<dbReference type="InterPro" id="IPR027417">
    <property type="entry name" value="P-loop_NTPase"/>
</dbReference>
<dbReference type="KEGG" id="wms:ID128_00235"/>
<evidence type="ECO:0000256" key="7">
    <source>
        <dbReference type="ARBA" id="ARBA00023065"/>
    </source>
</evidence>
<accession>A0A7L7YRI8</accession>
<dbReference type="SMART" id="SM00382">
    <property type="entry name" value="AAA"/>
    <property type="match status" value="1"/>
</dbReference>
<evidence type="ECO:0000313" key="12">
    <source>
        <dbReference type="Proteomes" id="UP000516514"/>
    </source>
</evidence>
<evidence type="ECO:0000256" key="6">
    <source>
        <dbReference type="ARBA" id="ARBA00023004"/>
    </source>
</evidence>
<keyword evidence="6" id="KW-0408">Iron</keyword>
<dbReference type="InterPro" id="IPR003593">
    <property type="entry name" value="AAA+_ATPase"/>
</dbReference>
<keyword evidence="5 11" id="KW-0067">ATP-binding</keyword>
<dbReference type="AlphaFoldDB" id="A0A7L7YRI8"/>
<evidence type="ECO:0000256" key="1">
    <source>
        <dbReference type="ARBA" id="ARBA00022448"/>
    </source>
</evidence>
<dbReference type="PANTHER" id="PTHR42781:SF4">
    <property type="entry name" value="SPERMIDINE_PUTRESCINE IMPORT ATP-BINDING PROTEIN POTA"/>
    <property type="match status" value="1"/>
</dbReference>
<dbReference type="PANTHER" id="PTHR42781">
    <property type="entry name" value="SPERMIDINE/PUTRESCINE IMPORT ATP-BINDING PROTEIN POTA"/>
    <property type="match status" value="1"/>
</dbReference>
<evidence type="ECO:0000256" key="5">
    <source>
        <dbReference type="ARBA" id="ARBA00022840"/>
    </source>
</evidence>
<dbReference type="GO" id="GO:0016887">
    <property type="term" value="F:ATP hydrolysis activity"/>
    <property type="evidence" value="ECO:0007669"/>
    <property type="project" value="InterPro"/>
</dbReference>
<dbReference type="GO" id="GO:0015408">
    <property type="term" value="F:ABC-type ferric iron transporter activity"/>
    <property type="evidence" value="ECO:0007669"/>
    <property type="project" value="InterPro"/>
</dbReference>
<dbReference type="CDD" id="cd03259">
    <property type="entry name" value="ABC_Carb_Solutes_like"/>
    <property type="match status" value="1"/>
</dbReference>
<evidence type="ECO:0000256" key="2">
    <source>
        <dbReference type="ARBA" id="ARBA00022475"/>
    </source>
</evidence>
<keyword evidence="1" id="KW-0813">Transport</keyword>
<dbReference type="Proteomes" id="UP000516514">
    <property type="component" value="Chromosome"/>
</dbReference>
<dbReference type="InterPro" id="IPR050093">
    <property type="entry name" value="ABC_SmlMolc_Importer"/>
</dbReference>
<evidence type="ECO:0000313" key="11">
    <source>
        <dbReference type="EMBL" id="QOD38356.1"/>
    </source>
</evidence>
<evidence type="ECO:0000256" key="9">
    <source>
        <dbReference type="ARBA" id="ARBA00024725"/>
    </source>
</evidence>
<dbReference type="GO" id="GO:0015697">
    <property type="term" value="P:quaternary ammonium group transport"/>
    <property type="evidence" value="ECO:0007669"/>
    <property type="project" value="UniProtKB-ARBA"/>
</dbReference>
<keyword evidence="3" id="KW-0410">Iron transport</keyword>
<proteinExistence type="predicted"/>
<dbReference type="GO" id="GO:0005524">
    <property type="term" value="F:ATP binding"/>
    <property type="evidence" value="ECO:0007669"/>
    <property type="project" value="UniProtKB-KW"/>
</dbReference>
<dbReference type="InterPro" id="IPR015853">
    <property type="entry name" value="ABC_transpr_FbpC"/>
</dbReference>
<keyword evidence="8" id="KW-0472">Membrane</keyword>
<dbReference type="RefSeq" id="WP_191111152.1">
    <property type="nucleotide sequence ID" value="NZ_CP061738.1"/>
</dbReference>
<dbReference type="EMBL" id="CP061738">
    <property type="protein sequence ID" value="QOD38356.1"/>
    <property type="molecule type" value="Genomic_DNA"/>
</dbReference>
<keyword evidence="2" id="KW-1003">Cell membrane</keyword>
<evidence type="ECO:0000256" key="4">
    <source>
        <dbReference type="ARBA" id="ARBA00022741"/>
    </source>
</evidence>
<keyword evidence="12" id="KW-1185">Reference proteome</keyword>
<evidence type="ECO:0000259" key="10">
    <source>
        <dbReference type="PROSITE" id="PS50893"/>
    </source>
</evidence>
<organism evidence="11 12">
    <name type="scientific">Candidatus Wolbachia massiliensis</name>
    <dbReference type="NCBI Taxonomy" id="1845000"/>
    <lineage>
        <taxon>Bacteria</taxon>
        <taxon>Pseudomonadati</taxon>
        <taxon>Pseudomonadota</taxon>
        <taxon>Alphaproteobacteria</taxon>
        <taxon>Rickettsiales</taxon>
        <taxon>Anaplasmataceae</taxon>
        <taxon>Wolbachieae</taxon>
        <taxon>Wolbachia</taxon>
    </lineage>
</organism>
<dbReference type="FunFam" id="3.40.50.300:FF:000425">
    <property type="entry name" value="Probable ABC transporter, ATP-binding subunit"/>
    <property type="match status" value="1"/>
</dbReference>
<evidence type="ECO:0000256" key="3">
    <source>
        <dbReference type="ARBA" id="ARBA00022496"/>
    </source>
</evidence>
<dbReference type="SUPFAM" id="SSF52540">
    <property type="entry name" value="P-loop containing nucleoside triphosphate hydrolases"/>
    <property type="match status" value="1"/>
</dbReference>
<keyword evidence="7" id="KW-0406">Ion transport</keyword>
<dbReference type="PROSITE" id="PS00211">
    <property type="entry name" value="ABC_TRANSPORTER_1"/>
    <property type="match status" value="1"/>
</dbReference>
<sequence>MLINNISYFYNNQDDFALSNINIKVKRGNVACLLGHSGCGKSTILKLIAGIENPKSGTIFINDRLVASNNTSIAIEHRNIGLIFQHSALFPHKTVVENITFAIRSSSRKEKHLIALEILRLLNIEKYENMYPHALSGGQQQLVAIARVMAQNPDVVLLDEPFSNLDILLKCQIRRHILSLFRSKNIPVLMVTHDPQEALKVADFIYVMKNGRIIQSGVSSDIYHRPKDDTLAKFFSELSSTLQLGEEFPLDGTFAARK</sequence>
<feature type="domain" description="ABC transporter" evidence="10">
    <location>
        <begin position="1"/>
        <end position="235"/>
    </location>
</feature>